<evidence type="ECO:0000313" key="1">
    <source>
        <dbReference type="EMBL" id="MDK3074997.1"/>
    </source>
</evidence>
<comment type="caution">
    <text evidence="1">The sequence shown here is derived from an EMBL/GenBank/DDBJ whole genome shotgun (WGS) entry which is preliminary data.</text>
</comment>
<dbReference type="RefSeq" id="WP_284486926.1">
    <property type="nucleotide sequence ID" value="NZ_JASNJE010000028.1"/>
</dbReference>
<dbReference type="PANTHER" id="PTHR30143:SF0">
    <property type="entry name" value="2-KETO-4-PENTENOATE HYDRATASE"/>
    <property type="match status" value="1"/>
</dbReference>
<accession>A0ABT7FIS8</accession>
<keyword evidence="2" id="KW-1185">Reference proteome</keyword>
<dbReference type="EMBL" id="JASNJE010000028">
    <property type="protein sequence ID" value="MDK3074997.1"/>
    <property type="molecule type" value="Genomic_DNA"/>
</dbReference>
<proteinExistence type="predicted"/>
<sequence length="255" mass="26860">MEISSATDSVSILTPALLEARRTGHPVASEIVRQIDLTVEEAYRIQSEVARATGPVGGFKVANKPDAPRIMAPIFSKDIMTAPAVIDVPRDEEIGIELEVGFRIDRPLPDRTSPNRRDAIAECLSAVAVIEIVRTRLPMDATPVLKLADNQINGGLVVGAPVADWTALSLGSVSASLDLGDDRILDGTAAVPGGDAFENFLVLEDMLGEHCGGLQPGQIVITGSLNGLPYLRAGIDIRGRIDGLGAVSLRLNGVA</sequence>
<evidence type="ECO:0000313" key="2">
    <source>
        <dbReference type="Proteomes" id="UP001227126"/>
    </source>
</evidence>
<dbReference type="InterPro" id="IPR036663">
    <property type="entry name" value="Fumarylacetoacetase_C_sf"/>
</dbReference>
<dbReference type="PANTHER" id="PTHR30143">
    <property type="entry name" value="ACID HYDRATASE"/>
    <property type="match status" value="1"/>
</dbReference>
<dbReference type="Gene3D" id="3.90.850.10">
    <property type="entry name" value="Fumarylacetoacetase-like, C-terminal domain"/>
    <property type="match status" value="1"/>
</dbReference>
<dbReference type="SUPFAM" id="SSF56529">
    <property type="entry name" value="FAH"/>
    <property type="match status" value="1"/>
</dbReference>
<reference evidence="1 2" key="1">
    <citation type="submission" date="2023-05" db="EMBL/GenBank/DDBJ databases">
        <title>Sedimentitalea sp. nov. JM2-8.</title>
        <authorList>
            <person name="Huang J."/>
        </authorList>
    </citation>
    <scope>NUCLEOTIDE SEQUENCE [LARGE SCALE GENOMIC DNA]</scope>
    <source>
        <strain evidence="1 2">JM2-8</strain>
    </source>
</reference>
<gene>
    <name evidence="1" type="ORF">QO034_18055</name>
</gene>
<name>A0ABT7FIS8_9RHOB</name>
<dbReference type="Proteomes" id="UP001227126">
    <property type="component" value="Unassembled WGS sequence"/>
</dbReference>
<organism evidence="1 2">
    <name type="scientific">Sedimentitalea xiamensis</name>
    <dbReference type="NCBI Taxonomy" id="3050037"/>
    <lineage>
        <taxon>Bacteria</taxon>
        <taxon>Pseudomonadati</taxon>
        <taxon>Pseudomonadota</taxon>
        <taxon>Alphaproteobacteria</taxon>
        <taxon>Rhodobacterales</taxon>
        <taxon>Paracoccaceae</taxon>
        <taxon>Sedimentitalea</taxon>
    </lineage>
</organism>
<protein>
    <submittedName>
        <fullName evidence="1">2-keto-4-pentenoate hydratase</fullName>
    </submittedName>
</protein>
<dbReference type="InterPro" id="IPR050772">
    <property type="entry name" value="Hydratase-Decarb/MhpD_sf"/>
</dbReference>